<dbReference type="Proteomes" id="UP001486808">
    <property type="component" value="Unassembled WGS sequence"/>
</dbReference>
<keyword evidence="1" id="KW-1133">Transmembrane helix</keyword>
<evidence type="ECO:0000313" key="4">
    <source>
        <dbReference type="Proteomes" id="UP000243413"/>
    </source>
</evidence>
<sequence>MSDGAAKDQQQEPAGSAAEKPGIEDALPLELIEQLGAWLRQVTVAGSELANLFRLELQLTLGDARRLVMVGIVLLPMLILCWIALGVLVSWLAYSFTASVTLALTVFFLLQTVVVGFLISQAVKFKRQMGFRRTKAHAHQLMQGAKGETPSSD</sequence>
<proteinExistence type="predicted"/>
<feature type="transmembrane region" description="Helical" evidence="1">
    <location>
        <begin position="100"/>
        <end position="123"/>
    </location>
</feature>
<evidence type="ECO:0000256" key="1">
    <source>
        <dbReference type="SAM" id="Phobius"/>
    </source>
</evidence>
<dbReference type="AlphaFoldDB" id="A0A1H1RP38"/>
<evidence type="ECO:0000313" key="2">
    <source>
        <dbReference type="EMBL" id="GAA6131162.1"/>
    </source>
</evidence>
<dbReference type="Proteomes" id="UP000243413">
    <property type="component" value="Chromosome I"/>
</dbReference>
<protein>
    <recommendedName>
        <fullName evidence="6">Holin-X, holin superfamily III</fullName>
    </recommendedName>
</protein>
<evidence type="ECO:0000313" key="5">
    <source>
        <dbReference type="Proteomes" id="UP001486808"/>
    </source>
</evidence>
<dbReference type="EMBL" id="BAABWD010000001">
    <property type="protein sequence ID" value="GAA6131162.1"/>
    <property type="molecule type" value="Genomic_DNA"/>
</dbReference>
<organism evidence="3 4">
    <name type="scientific">Halopseudomonas sabulinigri</name>
    <dbReference type="NCBI Taxonomy" id="472181"/>
    <lineage>
        <taxon>Bacteria</taxon>
        <taxon>Pseudomonadati</taxon>
        <taxon>Pseudomonadota</taxon>
        <taxon>Gammaproteobacteria</taxon>
        <taxon>Pseudomonadales</taxon>
        <taxon>Pseudomonadaceae</taxon>
        <taxon>Halopseudomonas</taxon>
    </lineage>
</organism>
<accession>A0A1H1RP38</accession>
<dbReference type="RefSeq" id="WP_092285812.1">
    <property type="nucleotide sequence ID" value="NZ_BAABWD010000001.1"/>
</dbReference>
<keyword evidence="1" id="KW-0812">Transmembrane</keyword>
<dbReference type="EMBL" id="LT629763">
    <property type="protein sequence ID" value="SDS37458.1"/>
    <property type="molecule type" value="Genomic_DNA"/>
</dbReference>
<gene>
    <name evidence="2" type="ORF">NBRC116187_15220</name>
    <name evidence="3" type="ORF">SAMN05216271_1781</name>
</gene>
<feature type="transmembrane region" description="Helical" evidence="1">
    <location>
        <begin position="67"/>
        <end position="94"/>
    </location>
</feature>
<evidence type="ECO:0008006" key="6">
    <source>
        <dbReference type="Google" id="ProtNLM"/>
    </source>
</evidence>
<evidence type="ECO:0000313" key="3">
    <source>
        <dbReference type="EMBL" id="SDS37458.1"/>
    </source>
</evidence>
<reference evidence="2 5" key="3">
    <citation type="submission" date="2024-04" db="EMBL/GenBank/DDBJ databases">
        <title>Draft genome sequence of Halopseudomonas sabulinigri NBRC 116187.</title>
        <authorList>
            <person name="Miyakawa T."/>
            <person name="Kusuya Y."/>
            <person name="Miura T."/>
        </authorList>
    </citation>
    <scope>NUCLEOTIDE SEQUENCE [LARGE SCALE GENOMIC DNA]</scope>
    <source>
        <strain evidence="2 5">4NH20-0042</strain>
    </source>
</reference>
<keyword evidence="5" id="KW-1185">Reference proteome</keyword>
<keyword evidence="1" id="KW-0472">Membrane</keyword>
<name>A0A1H1RP38_9GAMM</name>
<reference evidence="4" key="1">
    <citation type="submission" date="2016-10" db="EMBL/GenBank/DDBJ databases">
        <authorList>
            <person name="Varghese N."/>
            <person name="Submissions S."/>
        </authorList>
    </citation>
    <scope>NUCLEOTIDE SEQUENCE [LARGE SCALE GENOMIC DNA]</scope>
    <source>
        <strain evidence="4">JCM 14963</strain>
    </source>
</reference>
<dbReference type="OrthoDB" id="7027765at2"/>
<reference evidence="3" key="2">
    <citation type="submission" date="2016-10" db="EMBL/GenBank/DDBJ databases">
        <authorList>
            <person name="de Groot N.N."/>
        </authorList>
    </citation>
    <scope>NUCLEOTIDE SEQUENCE [LARGE SCALE GENOMIC DNA]</scope>
    <source>
        <strain evidence="3">JCM 14963</strain>
    </source>
</reference>
<dbReference type="STRING" id="472181.SAMN05216271_1781"/>